<dbReference type="Proteomes" id="UP000823749">
    <property type="component" value="Chromosome 12"/>
</dbReference>
<proteinExistence type="predicted"/>
<comment type="caution">
    <text evidence="3">The sequence shown here is derived from an EMBL/GenBank/DDBJ whole genome shotgun (WGS) entry which is preliminary data.</text>
</comment>
<evidence type="ECO:0000313" key="3">
    <source>
        <dbReference type="EMBL" id="KAG5522707.1"/>
    </source>
</evidence>
<dbReference type="SUPFAM" id="SSF55724">
    <property type="entry name" value="Mog1p/PsbP-like"/>
    <property type="match status" value="1"/>
</dbReference>
<dbReference type="PANTHER" id="PTHR31407:SF4">
    <property type="entry name" value="PSBP-LIKE PROTEIN 1, CHLOROPLASTIC"/>
    <property type="match status" value="1"/>
</dbReference>
<name>A0AAV6I599_9ERIC</name>
<feature type="domain" description="PsbP C-terminal" evidence="2">
    <location>
        <begin position="157"/>
        <end position="282"/>
    </location>
</feature>
<sequence>MTSQHKRSGYGDLDDVVTGKDRKKKPNGFFHSAHFPSPLTAGGPILNGNPRRRRPRKVCCACSSGKLLKMVSLQHSPSIHQTWLSNASTQMDFMTRLGMYRNGPFPRGISFLVRAEQISAASTSSHQGVGGVNCLPWEQHLHLGFCYLNRNTRPEVVIEGQDKVFKDVIEPLENVSVTMIPTSKQDIRDLGSPQEVAETLIKKVLAPPSQKTKLVQATEHDADGKAYYTFEFIAQAPTYTRHALSTICIGNGKFYTLTTGANERRWGKMKDKLQTVIDSFQIVNL</sequence>
<accession>A0AAV6I599</accession>
<dbReference type="Pfam" id="PF01789">
    <property type="entry name" value="PsbP"/>
    <property type="match status" value="1"/>
</dbReference>
<dbReference type="EMBL" id="JACTNZ010000012">
    <property type="protein sequence ID" value="KAG5522707.1"/>
    <property type="molecule type" value="Genomic_DNA"/>
</dbReference>
<feature type="region of interest" description="Disordered" evidence="1">
    <location>
        <begin position="1"/>
        <end position="35"/>
    </location>
</feature>
<dbReference type="GO" id="GO:0015979">
    <property type="term" value="P:photosynthesis"/>
    <property type="evidence" value="ECO:0007669"/>
    <property type="project" value="InterPro"/>
</dbReference>
<gene>
    <name evidence="3" type="ORF">RHGRI_034750</name>
</gene>
<dbReference type="InterPro" id="IPR016123">
    <property type="entry name" value="Mog1/PsbP_a/b/a-sand"/>
</dbReference>
<protein>
    <recommendedName>
        <fullName evidence="2">PsbP C-terminal domain-containing protein</fullName>
    </recommendedName>
</protein>
<evidence type="ECO:0000259" key="2">
    <source>
        <dbReference type="Pfam" id="PF01789"/>
    </source>
</evidence>
<dbReference type="GO" id="GO:0009654">
    <property type="term" value="C:photosystem II oxygen evolving complex"/>
    <property type="evidence" value="ECO:0007669"/>
    <property type="project" value="InterPro"/>
</dbReference>
<evidence type="ECO:0000313" key="4">
    <source>
        <dbReference type="Proteomes" id="UP000823749"/>
    </source>
</evidence>
<dbReference type="PANTHER" id="PTHR31407">
    <property type="match status" value="1"/>
</dbReference>
<dbReference type="NCBIfam" id="NF040946">
    <property type="entry name" value="PSII_PsbP"/>
    <property type="match status" value="1"/>
</dbReference>
<dbReference type="GO" id="GO:0005509">
    <property type="term" value="F:calcium ion binding"/>
    <property type="evidence" value="ECO:0007669"/>
    <property type="project" value="InterPro"/>
</dbReference>
<keyword evidence="4" id="KW-1185">Reference proteome</keyword>
<organism evidence="3 4">
    <name type="scientific">Rhododendron griersonianum</name>
    <dbReference type="NCBI Taxonomy" id="479676"/>
    <lineage>
        <taxon>Eukaryota</taxon>
        <taxon>Viridiplantae</taxon>
        <taxon>Streptophyta</taxon>
        <taxon>Embryophyta</taxon>
        <taxon>Tracheophyta</taxon>
        <taxon>Spermatophyta</taxon>
        <taxon>Magnoliopsida</taxon>
        <taxon>eudicotyledons</taxon>
        <taxon>Gunneridae</taxon>
        <taxon>Pentapetalae</taxon>
        <taxon>asterids</taxon>
        <taxon>Ericales</taxon>
        <taxon>Ericaceae</taxon>
        <taxon>Ericoideae</taxon>
        <taxon>Rhodoreae</taxon>
        <taxon>Rhododendron</taxon>
    </lineage>
</organism>
<evidence type="ECO:0000256" key="1">
    <source>
        <dbReference type="SAM" id="MobiDB-lite"/>
    </source>
</evidence>
<dbReference type="AlphaFoldDB" id="A0AAV6I599"/>
<dbReference type="InterPro" id="IPR002683">
    <property type="entry name" value="PsbP_C"/>
</dbReference>
<dbReference type="Gene3D" id="3.40.1000.10">
    <property type="entry name" value="Mog1/PsbP, alpha/beta/alpha sandwich"/>
    <property type="match status" value="1"/>
</dbReference>
<reference evidence="3" key="1">
    <citation type="submission" date="2020-08" db="EMBL/GenBank/DDBJ databases">
        <title>Plant Genome Project.</title>
        <authorList>
            <person name="Zhang R.-G."/>
        </authorList>
    </citation>
    <scope>NUCLEOTIDE SEQUENCE</scope>
    <source>
        <strain evidence="3">WSP0</strain>
        <tissue evidence="3">Leaf</tissue>
    </source>
</reference>
<dbReference type="GO" id="GO:0019898">
    <property type="term" value="C:extrinsic component of membrane"/>
    <property type="evidence" value="ECO:0007669"/>
    <property type="project" value="InterPro"/>
</dbReference>